<organism evidence="7 8">
    <name type="scientific">Hymenobacter volaticus</name>
    <dbReference type="NCBI Taxonomy" id="2932254"/>
    <lineage>
        <taxon>Bacteria</taxon>
        <taxon>Pseudomonadati</taxon>
        <taxon>Bacteroidota</taxon>
        <taxon>Cytophagia</taxon>
        <taxon>Cytophagales</taxon>
        <taxon>Hymenobacteraceae</taxon>
        <taxon>Hymenobacter</taxon>
    </lineage>
</organism>
<feature type="domain" description="RNA polymerase sigma-70 region 2" evidence="5">
    <location>
        <begin position="57"/>
        <end position="122"/>
    </location>
</feature>
<dbReference type="InterPro" id="IPR007627">
    <property type="entry name" value="RNA_pol_sigma70_r2"/>
</dbReference>
<sequence length="218" mass="24393">MKINSSKSAAFFRAGLSALMFPTTTTGAKYSCMPASSDLDALLARCSRREPAAQRALYARYAGRMMGVARRYARTLPEAEDILQDAFVKVFSYLSEFRAEGTLEGWIRRIVVTTAINHWKSGRMRRQTQGASLNDIADPPAADASALDQLNVAEVLALMEQLPDGCRLVLLLYAVDGYSHREISELLNIQESTSKAQLSKARKQLLQLYHRQNNYIRL</sequence>
<keyword evidence="8" id="KW-1185">Reference proteome</keyword>
<protein>
    <submittedName>
        <fullName evidence="7">RNA polymerase sigma factor</fullName>
    </submittedName>
</protein>
<evidence type="ECO:0000259" key="6">
    <source>
        <dbReference type="Pfam" id="PF08281"/>
    </source>
</evidence>
<evidence type="ECO:0000313" key="8">
    <source>
        <dbReference type="Proteomes" id="UP000830401"/>
    </source>
</evidence>
<evidence type="ECO:0000256" key="4">
    <source>
        <dbReference type="ARBA" id="ARBA00023163"/>
    </source>
</evidence>
<reference evidence="7" key="1">
    <citation type="submission" date="2022-04" db="EMBL/GenBank/DDBJ databases">
        <title>Hymenobacter sp. isolated from the air.</title>
        <authorList>
            <person name="Won M."/>
            <person name="Lee C.-M."/>
            <person name="Woen H.-Y."/>
            <person name="Kwon S.-W."/>
        </authorList>
    </citation>
    <scope>NUCLEOTIDE SEQUENCE</scope>
    <source>
        <strain evidence="7">5420S-77</strain>
    </source>
</reference>
<evidence type="ECO:0000256" key="3">
    <source>
        <dbReference type="ARBA" id="ARBA00023082"/>
    </source>
</evidence>
<dbReference type="Gene3D" id="1.10.1740.10">
    <property type="match status" value="1"/>
</dbReference>
<dbReference type="InterPro" id="IPR014284">
    <property type="entry name" value="RNA_pol_sigma-70_dom"/>
</dbReference>
<evidence type="ECO:0000313" key="7">
    <source>
        <dbReference type="EMBL" id="UOQ65873.1"/>
    </source>
</evidence>
<dbReference type="InterPro" id="IPR036388">
    <property type="entry name" value="WH-like_DNA-bd_sf"/>
</dbReference>
<name>A0ABY4G4R4_9BACT</name>
<dbReference type="RefSeq" id="WP_245119854.1">
    <property type="nucleotide sequence ID" value="NZ_CP095061.1"/>
</dbReference>
<gene>
    <name evidence="7" type="ORF">MUN86_20500</name>
</gene>
<dbReference type="CDD" id="cd06171">
    <property type="entry name" value="Sigma70_r4"/>
    <property type="match status" value="1"/>
</dbReference>
<dbReference type="InterPro" id="IPR039425">
    <property type="entry name" value="RNA_pol_sigma-70-like"/>
</dbReference>
<proteinExistence type="inferred from homology"/>
<dbReference type="Pfam" id="PF08281">
    <property type="entry name" value="Sigma70_r4_2"/>
    <property type="match status" value="1"/>
</dbReference>
<accession>A0ABY4G4R4</accession>
<comment type="similarity">
    <text evidence="1">Belongs to the sigma-70 factor family. ECF subfamily.</text>
</comment>
<dbReference type="SUPFAM" id="SSF88946">
    <property type="entry name" value="Sigma2 domain of RNA polymerase sigma factors"/>
    <property type="match status" value="1"/>
</dbReference>
<dbReference type="Pfam" id="PF04542">
    <property type="entry name" value="Sigma70_r2"/>
    <property type="match status" value="1"/>
</dbReference>
<dbReference type="PANTHER" id="PTHR43133:SF46">
    <property type="entry name" value="RNA POLYMERASE SIGMA-70 FACTOR ECF SUBFAMILY"/>
    <property type="match status" value="1"/>
</dbReference>
<dbReference type="Gene3D" id="1.10.10.10">
    <property type="entry name" value="Winged helix-like DNA-binding domain superfamily/Winged helix DNA-binding domain"/>
    <property type="match status" value="1"/>
</dbReference>
<keyword evidence="3" id="KW-0731">Sigma factor</keyword>
<dbReference type="EMBL" id="CP095061">
    <property type="protein sequence ID" value="UOQ65873.1"/>
    <property type="molecule type" value="Genomic_DNA"/>
</dbReference>
<keyword evidence="4" id="KW-0804">Transcription</keyword>
<feature type="domain" description="RNA polymerase sigma factor 70 region 4 type 2" evidence="6">
    <location>
        <begin position="154"/>
        <end position="205"/>
    </location>
</feature>
<evidence type="ECO:0000259" key="5">
    <source>
        <dbReference type="Pfam" id="PF04542"/>
    </source>
</evidence>
<evidence type="ECO:0000256" key="1">
    <source>
        <dbReference type="ARBA" id="ARBA00010641"/>
    </source>
</evidence>
<dbReference type="InterPro" id="IPR013324">
    <property type="entry name" value="RNA_pol_sigma_r3/r4-like"/>
</dbReference>
<dbReference type="NCBIfam" id="TIGR02937">
    <property type="entry name" value="sigma70-ECF"/>
    <property type="match status" value="1"/>
</dbReference>
<dbReference type="SUPFAM" id="SSF88659">
    <property type="entry name" value="Sigma3 and sigma4 domains of RNA polymerase sigma factors"/>
    <property type="match status" value="1"/>
</dbReference>
<dbReference type="Proteomes" id="UP000830401">
    <property type="component" value="Chromosome"/>
</dbReference>
<dbReference type="PANTHER" id="PTHR43133">
    <property type="entry name" value="RNA POLYMERASE ECF-TYPE SIGMA FACTO"/>
    <property type="match status" value="1"/>
</dbReference>
<dbReference type="InterPro" id="IPR013325">
    <property type="entry name" value="RNA_pol_sigma_r2"/>
</dbReference>
<dbReference type="InterPro" id="IPR013249">
    <property type="entry name" value="RNA_pol_sigma70_r4_t2"/>
</dbReference>
<keyword evidence="2" id="KW-0805">Transcription regulation</keyword>
<evidence type="ECO:0000256" key="2">
    <source>
        <dbReference type="ARBA" id="ARBA00023015"/>
    </source>
</evidence>